<evidence type="ECO:0000256" key="3">
    <source>
        <dbReference type="ARBA" id="ARBA00023134"/>
    </source>
</evidence>
<dbReference type="SUPFAM" id="SSF55307">
    <property type="entry name" value="Tubulin C-terminal domain-like"/>
    <property type="match status" value="1"/>
</dbReference>
<keyword evidence="4" id="KW-0963">Cytoplasm</keyword>
<feature type="binding site" evidence="4">
    <location>
        <begin position="102"/>
        <end position="104"/>
    </location>
    <ligand>
        <name>GTP</name>
        <dbReference type="ChEBI" id="CHEBI:37565"/>
    </ligand>
</feature>
<dbReference type="InterPro" id="IPR045061">
    <property type="entry name" value="FtsZ/CetZ"/>
</dbReference>
<name>A0ABS1JW18_9BURK</name>
<keyword evidence="2 4" id="KW-0547">Nucleotide-binding</keyword>
<sequence>MKNESEQPSIIKVIGVGGAGGNAVRHMIQKDFSGVQFVCANTDVQALAATGAASLLKLGETGLGAGSNPDVGREAAREAKKQVAEALRGANMLFITAGMGGGTGTGAAPVIAEIAREMGILTVGVVTKPFAFEGARRRKQAEAGIYELAQHVNSLVVVLNDKLLEVLGEDVTQKDAFAAADDVLYGAVSGITEVITGAGVVNVDFMDVRTVMSNTGRAMMGYGAAAGPERAATAARQAIACPLLEGVNLASAKGVLVNITASSESLRMREPREVMDIIRGFVDEDATIIYGAVYDDSMGDAIRVTVVATGLEDASGARGTPAAAAPSTVTVPVLTEVVAKPPIEEPAVAKPRTAFDDPWAARERPAVFRSNRASALPLDVDLQELAQGPGPVQGRATPEVPASLPVRQPARPSHERKELAQTRQSHKEGEGWLNDRIPAWLRKAAA</sequence>
<dbReference type="CDD" id="cd02201">
    <property type="entry name" value="FtsZ_type1"/>
    <property type="match status" value="1"/>
</dbReference>
<evidence type="ECO:0000313" key="10">
    <source>
        <dbReference type="EMBL" id="MBL0427740.1"/>
    </source>
</evidence>
<dbReference type="InterPro" id="IPR024757">
    <property type="entry name" value="FtsZ_C"/>
</dbReference>
<dbReference type="Proteomes" id="UP000622707">
    <property type="component" value="Unassembled WGS sequence"/>
</dbReference>
<comment type="subunit">
    <text evidence="4">Homodimer. Polymerizes to form a dynamic ring structure in a strictly GTP-dependent manner. Interacts directly with several other division proteins.</text>
</comment>
<evidence type="ECO:0000256" key="6">
    <source>
        <dbReference type="RuleBase" id="RU000631"/>
    </source>
</evidence>
<keyword evidence="4 6" id="KW-0132">Cell division</keyword>
<dbReference type="SMART" id="SM00865">
    <property type="entry name" value="Tubulin_C"/>
    <property type="match status" value="1"/>
</dbReference>
<proteinExistence type="inferred from homology"/>
<evidence type="ECO:0000259" key="9">
    <source>
        <dbReference type="SMART" id="SM00865"/>
    </source>
</evidence>
<dbReference type="SMART" id="SM00864">
    <property type="entry name" value="Tubulin"/>
    <property type="match status" value="1"/>
</dbReference>
<dbReference type="Pfam" id="PF00091">
    <property type="entry name" value="Tubulin"/>
    <property type="match status" value="1"/>
</dbReference>
<comment type="function">
    <text evidence="4 6">Essential cell division protein that forms a contractile ring structure (Z ring) at the future cell division site. The regulation of the ring assembly controls the timing and the location of cell division. One of the functions of the FtsZ ring is to recruit other cell division proteins to the septum to produce a new cell wall between the dividing cells. Binds GTP and shows GTPase activity.</text>
</comment>
<keyword evidence="3 4" id="KW-0342">GTP-binding</keyword>
<protein>
    <recommendedName>
        <fullName evidence="4 5">Cell division protein FtsZ</fullName>
    </recommendedName>
</protein>
<feature type="binding site" evidence="4">
    <location>
        <position position="133"/>
    </location>
    <ligand>
        <name>GTP</name>
        <dbReference type="ChEBI" id="CHEBI:37565"/>
    </ligand>
</feature>
<dbReference type="PRINTS" id="PR00423">
    <property type="entry name" value="CELLDVISFTSZ"/>
</dbReference>
<dbReference type="InterPro" id="IPR000158">
    <property type="entry name" value="Cell_div_FtsZ"/>
</dbReference>
<dbReference type="InterPro" id="IPR036525">
    <property type="entry name" value="Tubulin/FtsZ_GTPase_sf"/>
</dbReference>
<dbReference type="Gene3D" id="3.40.50.1440">
    <property type="entry name" value="Tubulin/FtsZ, GTPase domain"/>
    <property type="match status" value="1"/>
</dbReference>
<evidence type="ECO:0000256" key="4">
    <source>
        <dbReference type="HAMAP-Rule" id="MF_00909"/>
    </source>
</evidence>
<dbReference type="PANTHER" id="PTHR30314">
    <property type="entry name" value="CELL DIVISION PROTEIN FTSZ-RELATED"/>
    <property type="match status" value="1"/>
</dbReference>
<accession>A0ABS1JW18</accession>
<evidence type="ECO:0000256" key="2">
    <source>
        <dbReference type="ARBA" id="ARBA00022741"/>
    </source>
</evidence>
<keyword evidence="11" id="KW-1185">Reference proteome</keyword>
<reference evidence="10 11" key="1">
    <citation type="journal article" date="2017" name="Int. J. Syst. Evol. Microbiol.">
        <title>Ramlibacter alkalitolerans sp. nov., alkali-tolerant bacterium isolated from soil of ginseng.</title>
        <authorList>
            <person name="Lee D.H."/>
            <person name="Cha C.J."/>
        </authorList>
    </citation>
    <scope>NUCLEOTIDE SEQUENCE [LARGE SCALE GENOMIC DNA]</scope>
    <source>
        <strain evidence="10 11">KACC 19305</strain>
    </source>
</reference>
<dbReference type="InterPro" id="IPR018316">
    <property type="entry name" value="Tubulin/FtsZ_2-layer-sand-dom"/>
</dbReference>
<feature type="binding site" evidence="4">
    <location>
        <position position="181"/>
    </location>
    <ligand>
        <name>GTP</name>
        <dbReference type="ChEBI" id="CHEBI:37565"/>
    </ligand>
</feature>
<dbReference type="PROSITE" id="PS01135">
    <property type="entry name" value="FTSZ_2"/>
    <property type="match status" value="1"/>
</dbReference>
<dbReference type="InterPro" id="IPR020805">
    <property type="entry name" value="Cell_div_FtsZ_CS"/>
</dbReference>
<keyword evidence="4 6" id="KW-0131">Cell cycle</keyword>
<dbReference type="SUPFAM" id="SSF52490">
    <property type="entry name" value="Tubulin nucleotide-binding domain-like"/>
    <property type="match status" value="1"/>
</dbReference>
<dbReference type="HAMAP" id="MF_00909">
    <property type="entry name" value="FtsZ"/>
    <property type="match status" value="1"/>
</dbReference>
<dbReference type="InterPro" id="IPR003008">
    <property type="entry name" value="Tubulin_FtsZ_GTPase"/>
</dbReference>
<dbReference type="RefSeq" id="WP_201692374.1">
    <property type="nucleotide sequence ID" value="NZ_JAEQND010000013.1"/>
</dbReference>
<feature type="domain" description="Tubulin/FtsZ GTPase" evidence="8">
    <location>
        <begin position="10"/>
        <end position="199"/>
    </location>
</feature>
<organism evidence="10 11">
    <name type="scientific">Ramlibacter alkalitolerans</name>
    <dbReference type="NCBI Taxonomy" id="2039631"/>
    <lineage>
        <taxon>Bacteria</taxon>
        <taxon>Pseudomonadati</taxon>
        <taxon>Pseudomonadota</taxon>
        <taxon>Betaproteobacteria</taxon>
        <taxon>Burkholderiales</taxon>
        <taxon>Comamonadaceae</taxon>
        <taxon>Ramlibacter</taxon>
    </lineage>
</organism>
<comment type="subcellular location">
    <subcellularLocation>
        <location evidence="4">Cytoplasm</location>
    </subcellularLocation>
    <text evidence="4">Assembles at midcell at the inner surface of the cytoplasmic membrane.</text>
</comment>
<feature type="region of interest" description="Disordered" evidence="7">
    <location>
        <begin position="386"/>
        <end position="437"/>
    </location>
</feature>
<evidence type="ECO:0000256" key="7">
    <source>
        <dbReference type="SAM" id="MobiDB-lite"/>
    </source>
</evidence>
<evidence type="ECO:0000259" key="8">
    <source>
        <dbReference type="SMART" id="SM00864"/>
    </source>
</evidence>
<dbReference type="PANTHER" id="PTHR30314:SF3">
    <property type="entry name" value="MITOCHONDRIAL DIVISION PROTEIN FSZA"/>
    <property type="match status" value="1"/>
</dbReference>
<dbReference type="Pfam" id="PF12327">
    <property type="entry name" value="FtsZ_C"/>
    <property type="match status" value="1"/>
</dbReference>
<dbReference type="InterPro" id="IPR008280">
    <property type="entry name" value="Tub_FtsZ_C"/>
</dbReference>
<feature type="domain" description="Tubulin/FtsZ 2-layer sandwich" evidence="9">
    <location>
        <begin position="201"/>
        <end position="320"/>
    </location>
</feature>
<comment type="caution">
    <text evidence="10">The sequence shown here is derived from an EMBL/GenBank/DDBJ whole genome shotgun (WGS) entry which is preliminary data.</text>
</comment>
<dbReference type="GO" id="GO:0051301">
    <property type="term" value="P:cell division"/>
    <property type="evidence" value="ECO:0007669"/>
    <property type="project" value="UniProtKB-KW"/>
</dbReference>
<evidence type="ECO:0000313" key="11">
    <source>
        <dbReference type="Proteomes" id="UP000622707"/>
    </source>
</evidence>
<comment type="similarity">
    <text evidence="1 4 6">Belongs to the FtsZ family.</text>
</comment>
<feature type="binding site" evidence="4">
    <location>
        <position position="137"/>
    </location>
    <ligand>
        <name>GTP</name>
        <dbReference type="ChEBI" id="CHEBI:37565"/>
    </ligand>
</feature>
<evidence type="ECO:0000256" key="1">
    <source>
        <dbReference type="ARBA" id="ARBA00009690"/>
    </source>
</evidence>
<feature type="binding site" evidence="4">
    <location>
        <begin position="18"/>
        <end position="22"/>
    </location>
    <ligand>
        <name>GTP</name>
        <dbReference type="ChEBI" id="CHEBI:37565"/>
    </ligand>
</feature>
<keyword evidence="4 6" id="KW-0717">Septation</keyword>
<dbReference type="NCBIfam" id="TIGR00065">
    <property type="entry name" value="ftsZ"/>
    <property type="match status" value="1"/>
</dbReference>
<gene>
    <name evidence="4 10" type="primary">ftsZ</name>
    <name evidence="10" type="ORF">JI746_21720</name>
</gene>
<evidence type="ECO:0000256" key="5">
    <source>
        <dbReference type="NCBIfam" id="TIGR00065"/>
    </source>
</evidence>
<dbReference type="EMBL" id="JAEQND010000013">
    <property type="protein sequence ID" value="MBL0427740.1"/>
    <property type="molecule type" value="Genomic_DNA"/>
</dbReference>
<feature type="compositionally biased region" description="Basic and acidic residues" evidence="7">
    <location>
        <begin position="412"/>
        <end position="430"/>
    </location>
</feature>